<protein>
    <submittedName>
        <fullName evidence="1">Uncharacterized protein</fullName>
    </submittedName>
</protein>
<sequence>MPLPPGVINLTGGGPPPPPQPPPHPAGARMPQNGPPPPPPPPGRGPPGARPGPPPPPGRPPMGASFPGRPPAPPGAPPPIVHMQPQPMPMQQMPMQQMPVQPPREQIPLDLRQRQLIEVSDLRGERMTESGAREALSEYIVYRFEKVQDPNEIDVEGYPVMPTWENVRRVEVRDLSRQDIIRRIRELNDEGKTALQKKTDLTPAQQLQIEKAQNALETRNNDKRYRFTLQQISSKLKKLHKDSIEYQQYMADRGAKKVVVAKGRSSTSKSKKNLFETVAVIVYFKKEPRFEENALDMYRSKKSEEAMIRQRDNEARKLQIQRQIQEERHQSETIMQQREQMHQARLHPPQQPFHPPMPPARPPFGENPNTVVKVVHNDPRKGKSKTYNVSSSGSRSSRSTDSSNASWSDTEDTPDSSVTGSSGSRHGRRRHRSRGRSRSRSHSRSRRRGRPEEYGLKAPRHHTKHDRGEHYLLEREFPLGRAIAAPISPAALPMPAGRDFTGGENFVPRRLTARSDAYGLDNVEDPLVGILNRRRTTLPARVTQRDVSFRTVGPQEVVRQRHEDDLDNIRRLRLESEVRTEEERCYEEELAAERDEIERRNRRHMERRFRRPSVDRDSYYRQGPTETYEEEAARDYMRIRERPAQSQFDNPFDSLGRGTRRNSFIPAGYRG</sequence>
<gene>
    <name evidence="1" type="ORF">CTRU02_213766</name>
</gene>
<dbReference type="Proteomes" id="UP000805649">
    <property type="component" value="Unassembled WGS sequence"/>
</dbReference>
<accession>A0ACC3YGP7</accession>
<evidence type="ECO:0000313" key="2">
    <source>
        <dbReference type="Proteomes" id="UP000805649"/>
    </source>
</evidence>
<organism evidence="1 2">
    <name type="scientific">Colletotrichum truncatum</name>
    <name type="common">Anthracnose fungus</name>
    <name type="synonym">Colletotrichum capsici</name>
    <dbReference type="NCBI Taxonomy" id="5467"/>
    <lineage>
        <taxon>Eukaryota</taxon>
        <taxon>Fungi</taxon>
        <taxon>Dikarya</taxon>
        <taxon>Ascomycota</taxon>
        <taxon>Pezizomycotina</taxon>
        <taxon>Sordariomycetes</taxon>
        <taxon>Hypocreomycetidae</taxon>
        <taxon>Glomerellales</taxon>
        <taxon>Glomerellaceae</taxon>
        <taxon>Colletotrichum</taxon>
        <taxon>Colletotrichum truncatum species complex</taxon>
    </lineage>
</organism>
<keyword evidence="2" id="KW-1185">Reference proteome</keyword>
<name>A0ACC3YGP7_COLTU</name>
<proteinExistence type="predicted"/>
<dbReference type="EMBL" id="VUJX02000010">
    <property type="protein sequence ID" value="KAL0931031.1"/>
    <property type="molecule type" value="Genomic_DNA"/>
</dbReference>
<reference evidence="1 2" key="1">
    <citation type="journal article" date="2020" name="Phytopathology">
        <title>Genome Sequence Resources of Colletotrichum truncatum, C. plurivorum, C. musicola, and C. sojae: Four Species Pathogenic to Soybean (Glycine max).</title>
        <authorList>
            <person name="Rogerio F."/>
            <person name="Boufleur T.R."/>
            <person name="Ciampi-Guillardi M."/>
            <person name="Sukno S.A."/>
            <person name="Thon M.R."/>
            <person name="Massola Junior N.S."/>
            <person name="Baroncelli R."/>
        </authorList>
    </citation>
    <scope>NUCLEOTIDE SEQUENCE [LARGE SCALE GENOMIC DNA]</scope>
    <source>
        <strain evidence="1 2">CMES1059</strain>
    </source>
</reference>
<evidence type="ECO:0000313" key="1">
    <source>
        <dbReference type="EMBL" id="KAL0931031.1"/>
    </source>
</evidence>
<comment type="caution">
    <text evidence="1">The sequence shown here is derived from an EMBL/GenBank/DDBJ whole genome shotgun (WGS) entry which is preliminary data.</text>
</comment>